<gene>
    <name evidence="1" type="primary">atp1</name>
</gene>
<dbReference type="AlphaFoldDB" id="A0A5P8DJU6"/>
<name>A0A5P8DJU6_9EUKA</name>
<keyword evidence="1" id="KW-0496">Mitochondrion</keyword>
<evidence type="ECO:0000313" key="1">
    <source>
        <dbReference type="EMBL" id="QFP99054.1"/>
    </source>
</evidence>
<dbReference type="EMBL" id="MN082144">
    <property type="protein sequence ID" value="QFP99054.1"/>
    <property type="molecule type" value="Genomic_DNA"/>
</dbReference>
<reference evidence="1" key="1">
    <citation type="submission" date="2019-06" db="EMBL/GenBank/DDBJ databases">
        <authorList>
            <person name="Wideman J.G."/>
            <person name="Richards T.A."/>
        </authorList>
    </citation>
    <scope>NUCLEOTIDE SEQUENCE</scope>
</reference>
<geneLocation type="mitochondrion" evidence="1"/>
<proteinExistence type="predicted"/>
<sequence>MISITDGVRTRSLINII</sequence>
<accession>A0A5P8DJU6</accession>
<protein>
    <submittedName>
        <fullName evidence="1">ATP synthase subunit alpha</fullName>
    </submittedName>
</protein>
<organism evidence="1">
    <name type="scientific">Rhizaria sp</name>
    <dbReference type="NCBI Taxonomy" id="2204297"/>
    <lineage>
        <taxon>Eukaryota</taxon>
        <taxon>Sar</taxon>
        <taxon>Rhizaria</taxon>
    </lineage>
</organism>